<proteinExistence type="predicted"/>
<keyword evidence="2" id="KW-1185">Reference proteome</keyword>
<name>A0ACB7X298_9ERIC</name>
<gene>
    <name evidence="1" type="ORF">Vadar_020185</name>
</gene>
<accession>A0ACB7X298</accession>
<protein>
    <submittedName>
        <fullName evidence="1">Uncharacterized protein</fullName>
    </submittedName>
</protein>
<comment type="caution">
    <text evidence="1">The sequence shown here is derived from an EMBL/GenBank/DDBJ whole genome shotgun (WGS) entry which is preliminary data.</text>
</comment>
<organism evidence="1 2">
    <name type="scientific">Vaccinium darrowii</name>
    <dbReference type="NCBI Taxonomy" id="229202"/>
    <lineage>
        <taxon>Eukaryota</taxon>
        <taxon>Viridiplantae</taxon>
        <taxon>Streptophyta</taxon>
        <taxon>Embryophyta</taxon>
        <taxon>Tracheophyta</taxon>
        <taxon>Spermatophyta</taxon>
        <taxon>Magnoliopsida</taxon>
        <taxon>eudicotyledons</taxon>
        <taxon>Gunneridae</taxon>
        <taxon>Pentapetalae</taxon>
        <taxon>asterids</taxon>
        <taxon>Ericales</taxon>
        <taxon>Ericaceae</taxon>
        <taxon>Vaccinioideae</taxon>
        <taxon>Vaccinieae</taxon>
        <taxon>Vaccinium</taxon>
    </lineage>
</organism>
<evidence type="ECO:0000313" key="2">
    <source>
        <dbReference type="Proteomes" id="UP000828048"/>
    </source>
</evidence>
<dbReference type="Proteomes" id="UP000828048">
    <property type="component" value="Chromosome 2"/>
</dbReference>
<reference evidence="1 2" key="1">
    <citation type="journal article" date="2021" name="Hortic Res">
        <title>High-quality reference genome and annotation aids understanding of berry development for evergreen blueberry (Vaccinium darrowii).</title>
        <authorList>
            <person name="Yu J."/>
            <person name="Hulse-Kemp A.M."/>
            <person name="Babiker E."/>
            <person name="Staton M."/>
        </authorList>
    </citation>
    <scope>NUCLEOTIDE SEQUENCE [LARGE SCALE GENOMIC DNA]</scope>
    <source>
        <strain evidence="2">cv. NJ 8807/NJ 8810</strain>
        <tissue evidence="1">Young leaf</tissue>
    </source>
</reference>
<sequence length="191" mass="22367">MCMNDMHLGLKPRTFEEIGRVNDPKYCHYHRIVSHPIEKCSMLKELLVDRASKNKILLDLNEAAESNPTTIVVDHMIPQILVEKQRKSIKKSRRNKPRAKSVRPRRGHEKKNHHQYAKKKRGRKMKAKKDVLEVHKPVEQNPCPPVTLRDFFPTGYFKDDKVEAIYMISTSEGIAEDKEQNHDEGNYEQRS</sequence>
<dbReference type="EMBL" id="CM037152">
    <property type="protein sequence ID" value="KAH7834842.1"/>
    <property type="molecule type" value="Genomic_DNA"/>
</dbReference>
<evidence type="ECO:0000313" key="1">
    <source>
        <dbReference type="EMBL" id="KAH7834842.1"/>
    </source>
</evidence>